<feature type="domain" description="Elongation factor EFG" evidence="1">
    <location>
        <begin position="1"/>
        <end position="85"/>
    </location>
</feature>
<dbReference type="GO" id="GO:0003746">
    <property type="term" value="F:translation elongation factor activity"/>
    <property type="evidence" value="ECO:0007669"/>
    <property type="project" value="UniProtKB-KW"/>
</dbReference>
<keyword evidence="3" id="KW-1185">Reference proteome</keyword>
<dbReference type="Gene3D" id="3.30.70.240">
    <property type="match status" value="1"/>
</dbReference>
<protein>
    <submittedName>
        <fullName evidence="2">Elongation factor G C-terminus-domain-containing protein</fullName>
    </submittedName>
</protein>
<organism evidence="2 3">
    <name type="scientific">Lentinula raphanica</name>
    <dbReference type="NCBI Taxonomy" id="153919"/>
    <lineage>
        <taxon>Eukaryota</taxon>
        <taxon>Fungi</taxon>
        <taxon>Dikarya</taxon>
        <taxon>Basidiomycota</taxon>
        <taxon>Agaricomycotina</taxon>
        <taxon>Agaricomycetes</taxon>
        <taxon>Agaricomycetidae</taxon>
        <taxon>Agaricales</taxon>
        <taxon>Marasmiineae</taxon>
        <taxon>Omphalotaceae</taxon>
        <taxon>Lentinula</taxon>
    </lineage>
</organism>
<comment type="caution">
    <text evidence="2">The sequence shown here is derived from an EMBL/GenBank/DDBJ whole genome shotgun (WGS) entry which is preliminary data.</text>
</comment>
<dbReference type="EMBL" id="MU806295">
    <property type="protein sequence ID" value="KAJ3836756.1"/>
    <property type="molecule type" value="Genomic_DNA"/>
</dbReference>
<keyword evidence="2" id="KW-0251">Elongation factor</keyword>
<keyword evidence="2" id="KW-0648">Protein biosynthesis</keyword>
<dbReference type="AlphaFoldDB" id="A0AA38P5W0"/>
<gene>
    <name evidence="2" type="ORF">F5878DRAFT_522892</name>
</gene>
<dbReference type="CDD" id="cd03710">
    <property type="entry name" value="BipA_TypA_C"/>
    <property type="match status" value="1"/>
</dbReference>
<dbReference type="Proteomes" id="UP001163846">
    <property type="component" value="Unassembled WGS sequence"/>
</dbReference>
<evidence type="ECO:0000259" key="1">
    <source>
        <dbReference type="Pfam" id="PF00679"/>
    </source>
</evidence>
<proteinExistence type="predicted"/>
<sequence>LEPIESCTINVREEYAGKVIEKITMRKGEMHLYENGDPEEGWVKIEMDVPARGLIGYMAGEFKNDVHGEGTLNHYFKDYQPFRGPIDTGRNGSLISMANGESSAYAMAPLQARG</sequence>
<dbReference type="FunFam" id="3.30.70.240:FF:000002">
    <property type="entry name" value="GTP-binding protein TypA"/>
    <property type="match status" value="1"/>
</dbReference>
<dbReference type="InterPro" id="IPR035647">
    <property type="entry name" value="EFG_III/V"/>
</dbReference>
<dbReference type="InterPro" id="IPR000640">
    <property type="entry name" value="EFG_V-like"/>
</dbReference>
<reference evidence="2" key="1">
    <citation type="submission" date="2022-08" db="EMBL/GenBank/DDBJ databases">
        <authorList>
            <consortium name="DOE Joint Genome Institute"/>
            <person name="Min B."/>
            <person name="Riley R."/>
            <person name="Sierra-Patev S."/>
            <person name="Naranjo-Ortiz M."/>
            <person name="Looney B."/>
            <person name="Konkel Z."/>
            <person name="Slot J.C."/>
            <person name="Sakamoto Y."/>
            <person name="Steenwyk J.L."/>
            <person name="Rokas A."/>
            <person name="Carro J."/>
            <person name="Camarero S."/>
            <person name="Ferreira P."/>
            <person name="Molpeceres G."/>
            <person name="Ruiz-Duenas F.J."/>
            <person name="Serrano A."/>
            <person name="Henrissat B."/>
            <person name="Drula E."/>
            <person name="Hughes K.W."/>
            <person name="Mata J.L."/>
            <person name="Ishikawa N.K."/>
            <person name="Vargas-Isla R."/>
            <person name="Ushijima S."/>
            <person name="Smith C.A."/>
            <person name="Ahrendt S."/>
            <person name="Andreopoulos W."/>
            <person name="He G."/>
            <person name="Labutti K."/>
            <person name="Lipzen A."/>
            <person name="Ng V."/>
            <person name="Sandor L."/>
            <person name="Barry K."/>
            <person name="Martinez A.T."/>
            <person name="Xiao Y."/>
            <person name="Gibbons J.G."/>
            <person name="Terashima K."/>
            <person name="Hibbett D.S."/>
            <person name="Grigoriev I.V."/>
        </authorList>
    </citation>
    <scope>NUCLEOTIDE SEQUENCE</scope>
    <source>
        <strain evidence="2">TFB9207</strain>
    </source>
</reference>
<evidence type="ECO:0000313" key="3">
    <source>
        <dbReference type="Proteomes" id="UP001163846"/>
    </source>
</evidence>
<feature type="non-terminal residue" evidence="2">
    <location>
        <position position="1"/>
    </location>
</feature>
<dbReference type="InterPro" id="IPR035651">
    <property type="entry name" value="BipA_V"/>
</dbReference>
<feature type="non-terminal residue" evidence="2">
    <location>
        <position position="114"/>
    </location>
</feature>
<name>A0AA38P5W0_9AGAR</name>
<evidence type="ECO:0000313" key="2">
    <source>
        <dbReference type="EMBL" id="KAJ3836756.1"/>
    </source>
</evidence>
<dbReference type="Pfam" id="PF00679">
    <property type="entry name" value="EFG_C"/>
    <property type="match status" value="1"/>
</dbReference>
<dbReference type="SUPFAM" id="SSF54980">
    <property type="entry name" value="EF-G C-terminal domain-like"/>
    <property type="match status" value="1"/>
</dbReference>
<accession>A0AA38P5W0</accession>